<evidence type="ECO:0000256" key="1">
    <source>
        <dbReference type="SAM" id="MobiDB-lite"/>
    </source>
</evidence>
<dbReference type="EMBL" id="KQ947407">
    <property type="protein sequence ID" value="KUJ21608.1"/>
    <property type="molecule type" value="Genomic_DNA"/>
</dbReference>
<feature type="region of interest" description="Disordered" evidence="1">
    <location>
        <begin position="15"/>
        <end position="36"/>
    </location>
</feature>
<sequence>MPAVAIQRNVFGHGSNEEALPNLSLSTSPSSPKSNLHPPVLPDIDLTGKNCMRPSEGDEAGSVSVATQAKLATFHGQGSSKVTPVTCTLPLSDGMTADAIRFDKTRQDFLESRSRFVSDVSRILRGDIIAAMPFVRRGMVVEEESEDCLEFGDRMRWGRDAVEARPGHLQGLNLQWVIFRIRLAAFTAPACHLQHSASPTLRDEKDRILCFASTGMSLCSTLYSRLDYQGRRNNWQPQAVSKAH</sequence>
<name>A0A194XN63_MOLSC</name>
<keyword evidence="3" id="KW-1185">Reference proteome</keyword>
<reference evidence="2 3" key="1">
    <citation type="submission" date="2015-10" db="EMBL/GenBank/DDBJ databases">
        <title>Full genome of DAOMC 229536 Phialocephala scopiformis, a fungal endophyte of spruce producing the potent anti-insectan compound rugulosin.</title>
        <authorList>
            <consortium name="DOE Joint Genome Institute"/>
            <person name="Walker A.K."/>
            <person name="Frasz S.L."/>
            <person name="Seifert K.A."/>
            <person name="Miller J.D."/>
            <person name="Mondo S.J."/>
            <person name="Labutti K."/>
            <person name="Lipzen A."/>
            <person name="Dockter R."/>
            <person name="Kennedy M."/>
            <person name="Grigoriev I.V."/>
            <person name="Spatafora J.W."/>
        </authorList>
    </citation>
    <scope>NUCLEOTIDE SEQUENCE [LARGE SCALE GENOMIC DNA]</scope>
    <source>
        <strain evidence="2 3">CBS 120377</strain>
    </source>
</reference>
<feature type="compositionally biased region" description="Low complexity" evidence="1">
    <location>
        <begin position="20"/>
        <end position="36"/>
    </location>
</feature>
<dbReference type="InParanoid" id="A0A194XN63"/>
<dbReference type="RefSeq" id="XP_018075963.1">
    <property type="nucleotide sequence ID" value="XM_018212798.1"/>
</dbReference>
<evidence type="ECO:0000313" key="2">
    <source>
        <dbReference type="EMBL" id="KUJ21608.1"/>
    </source>
</evidence>
<dbReference type="GeneID" id="28822524"/>
<protein>
    <submittedName>
        <fullName evidence="2">Uncharacterized protein</fullName>
    </submittedName>
</protein>
<accession>A0A194XN63</accession>
<organism evidence="2 3">
    <name type="scientific">Mollisia scopiformis</name>
    <name type="common">Conifer needle endophyte fungus</name>
    <name type="synonym">Phialocephala scopiformis</name>
    <dbReference type="NCBI Taxonomy" id="149040"/>
    <lineage>
        <taxon>Eukaryota</taxon>
        <taxon>Fungi</taxon>
        <taxon>Dikarya</taxon>
        <taxon>Ascomycota</taxon>
        <taxon>Pezizomycotina</taxon>
        <taxon>Leotiomycetes</taxon>
        <taxon>Helotiales</taxon>
        <taxon>Mollisiaceae</taxon>
        <taxon>Mollisia</taxon>
    </lineage>
</organism>
<proteinExistence type="predicted"/>
<dbReference type="KEGG" id="psco:LY89DRAFT_664789"/>
<dbReference type="Proteomes" id="UP000070700">
    <property type="component" value="Unassembled WGS sequence"/>
</dbReference>
<dbReference type="AlphaFoldDB" id="A0A194XN63"/>
<gene>
    <name evidence="2" type="ORF">LY89DRAFT_664789</name>
</gene>
<evidence type="ECO:0000313" key="3">
    <source>
        <dbReference type="Proteomes" id="UP000070700"/>
    </source>
</evidence>